<evidence type="ECO:0000256" key="2">
    <source>
        <dbReference type="ARBA" id="ARBA00007866"/>
    </source>
</evidence>
<accession>A0A1H8LX75</accession>
<keyword evidence="5" id="KW-0812">Transmembrane</keyword>
<dbReference type="PANTHER" id="PTHR22888">
    <property type="entry name" value="CYTOCHROME C OXIDASE, SUBUNIT II"/>
    <property type="match status" value="1"/>
</dbReference>
<dbReference type="GO" id="GO:0016020">
    <property type="term" value="C:membrane"/>
    <property type="evidence" value="ECO:0007669"/>
    <property type="project" value="UniProtKB-SubCell"/>
</dbReference>
<evidence type="ECO:0000256" key="4">
    <source>
        <dbReference type="ARBA" id="ARBA00047816"/>
    </source>
</evidence>
<organism evidence="7 8">
    <name type="scientific">Paracoccus alcaliphilus</name>
    <dbReference type="NCBI Taxonomy" id="34002"/>
    <lineage>
        <taxon>Bacteria</taxon>
        <taxon>Pseudomonadati</taxon>
        <taxon>Pseudomonadota</taxon>
        <taxon>Alphaproteobacteria</taxon>
        <taxon>Rhodobacterales</taxon>
        <taxon>Paracoccaceae</taxon>
        <taxon>Paracoccus</taxon>
    </lineage>
</organism>
<feature type="domain" description="Cytochrome oxidase subunit II copper A binding" evidence="6">
    <location>
        <begin position="99"/>
        <end position="214"/>
    </location>
</feature>
<comment type="subcellular location">
    <subcellularLocation>
        <location evidence="1">Membrane</location>
    </subcellularLocation>
</comment>
<dbReference type="RefSeq" id="WP_090615904.1">
    <property type="nucleotide sequence ID" value="NZ_CP067126.1"/>
</dbReference>
<dbReference type="PANTHER" id="PTHR22888:SF9">
    <property type="entry name" value="CYTOCHROME C OXIDASE SUBUNIT 2"/>
    <property type="match status" value="1"/>
</dbReference>
<evidence type="ECO:0000256" key="3">
    <source>
        <dbReference type="ARBA" id="ARBA00023136"/>
    </source>
</evidence>
<keyword evidence="8" id="KW-1185">Reference proteome</keyword>
<protein>
    <submittedName>
        <fullName evidence="7">Cytochrome c oxidase subunit 2</fullName>
    </submittedName>
</protein>
<dbReference type="InterPro" id="IPR008972">
    <property type="entry name" value="Cupredoxin"/>
</dbReference>
<evidence type="ECO:0000256" key="1">
    <source>
        <dbReference type="ARBA" id="ARBA00004370"/>
    </source>
</evidence>
<proteinExistence type="inferred from homology"/>
<dbReference type="OrthoDB" id="9781261at2"/>
<sequence>MLMVPLLAGCAGPLSTLSPQGPAAAEIAVLWWAMLAGAMLITIMVLALVWRGFARAEGNAPGETFWIKGMGLGFSFAVLIAVVGAGIWVGERIQPRPGADVIRVEAIARQWGWRFLQPGPDGTMIETERRLYIPAGQPVDVVIRSEDVIHAFWVPQLAGKMDALPGRDNLLRIEAFLPGLYHGTSAEFSGIGYAGMRFEVLAYDPADPPAFTDPDFTDPDERPPE</sequence>
<name>A0A1H8LX75_9RHOB</name>
<keyword evidence="5" id="KW-1133">Transmembrane helix</keyword>
<dbReference type="InterPro" id="IPR045187">
    <property type="entry name" value="CcO_II"/>
</dbReference>
<comment type="catalytic activity">
    <reaction evidence="4">
        <text>4 Fe(II)-[cytochrome c] + O2 + 8 H(+)(in) = 4 Fe(III)-[cytochrome c] + 2 H2O + 4 H(+)(out)</text>
        <dbReference type="Rhea" id="RHEA:11436"/>
        <dbReference type="Rhea" id="RHEA-COMP:10350"/>
        <dbReference type="Rhea" id="RHEA-COMP:14399"/>
        <dbReference type="ChEBI" id="CHEBI:15377"/>
        <dbReference type="ChEBI" id="CHEBI:15378"/>
        <dbReference type="ChEBI" id="CHEBI:15379"/>
        <dbReference type="ChEBI" id="CHEBI:29033"/>
        <dbReference type="ChEBI" id="CHEBI:29034"/>
        <dbReference type="EC" id="7.1.1.9"/>
    </reaction>
</comment>
<feature type="transmembrane region" description="Helical" evidence="5">
    <location>
        <begin position="65"/>
        <end position="89"/>
    </location>
</feature>
<dbReference type="STRING" id="34002.SAMN04489859_103439"/>
<evidence type="ECO:0000259" key="6">
    <source>
        <dbReference type="PROSITE" id="PS50857"/>
    </source>
</evidence>
<dbReference type="GO" id="GO:0004129">
    <property type="term" value="F:cytochrome-c oxidase activity"/>
    <property type="evidence" value="ECO:0007669"/>
    <property type="project" value="UniProtKB-EC"/>
</dbReference>
<gene>
    <name evidence="7" type="ORF">SAMN04489859_103439</name>
</gene>
<dbReference type="EMBL" id="FODE01000034">
    <property type="protein sequence ID" value="SEO09752.1"/>
    <property type="molecule type" value="Genomic_DNA"/>
</dbReference>
<dbReference type="AlphaFoldDB" id="A0A1H8LX75"/>
<dbReference type="InterPro" id="IPR002429">
    <property type="entry name" value="CcO_II-like_C"/>
</dbReference>
<reference evidence="7 8" key="1">
    <citation type="submission" date="2016-10" db="EMBL/GenBank/DDBJ databases">
        <authorList>
            <person name="de Groot N.N."/>
        </authorList>
    </citation>
    <scope>NUCLEOTIDE SEQUENCE [LARGE SCALE GENOMIC DNA]</scope>
    <source>
        <strain evidence="7 8">DSM 8512</strain>
    </source>
</reference>
<evidence type="ECO:0000256" key="5">
    <source>
        <dbReference type="SAM" id="Phobius"/>
    </source>
</evidence>
<keyword evidence="3 5" id="KW-0472">Membrane</keyword>
<dbReference type="SUPFAM" id="SSF49503">
    <property type="entry name" value="Cupredoxins"/>
    <property type="match status" value="1"/>
</dbReference>
<feature type="transmembrane region" description="Helical" evidence="5">
    <location>
        <begin position="35"/>
        <end position="53"/>
    </location>
</feature>
<dbReference type="PROSITE" id="PS50857">
    <property type="entry name" value="COX2_CUA"/>
    <property type="match status" value="1"/>
</dbReference>
<dbReference type="GO" id="GO:0005507">
    <property type="term" value="F:copper ion binding"/>
    <property type="evidence" value="ECO:0007669"/>
    <property type="project" value="InterPro"/>
</dbReference>
<dbReference type="Pfam" id="PF00116">
    <property type="entry name" value="COX2"/>
    <property type="match status" value="1"/>
</dbReference>
<dbReference type="Gene3D" id="2.60.40.420">
    <property type="entry name" value="Cupredoxins - blue copper proteins"/>
    <property type="match status" value="1"/>
</dbReference>
<evidence type="ECO:0000313" key="8">
    <source>
        <dbReference type="Proteomes" id="UP000199054"/>
    </source>
</evidence>
<dbReference type="GO" id="GO:0042773">
    <property type="term" value="P:ATP synthesis coupled electron transport"/>
    <property type="evidence" value="ECO:0007669"/>
    <property type="project" value="TreeGrafter"/>
</dbReference>
<dbReference type="Proteomes" id="UP000199054">
    <property type="component" value="Unassembled WGS sequence"/>
</dbReference>
<evidence type="ECO:0000313" key="7">
    <source>
        <dbReference type="EMBL" id="SEO09752.1"/>
    </source>
</evidence>
<comment type="similarity">
    <text evidence="2">Belongs to the cytochrome c oxidase subunit 2 family.</text>
</comment>